<name>A0AAD4RD42_9BILA</name>
<keyword evidence="5 8" id="KW-0408">Iron</keyword>
<evidence type="ECO:0000256" key="6">
    <source>
        <dbReference type="ARBA" id="ARBA00023136"/>
    </source>
</evidence>
<keyword evidence="2 8" id="KW-0349">Heme</keyword>
<gene>
    <name evidence="11" type="ORF">DdX_00195</name>
</gene>
<dbReference type="GO" id="GO:0046872">
    <property type="term" value="F:metal ion binding"/>
    <property type="evidence" value="ECO:0007669"/>
    <property type="project" value="UniProtKB-UniRule"/>
</dbReference>
<dbReference type="InterPro" id="IPR050668">
    <property type="entry name" value="Cytochrome_b5"/>
</dbReference>
<keyword evidence="9" id="KW-0732">Signal</keyword>
<dbReference type="GO" id="GO:0020037">
    <property type="term" value="F:heme binding"/>
    <property type="evidence" value="ECO:0007669"/>
    <property type="project" value="UniProtKB-UniRule"/>
</dbReference>
<dbReference type="SUPFAM" id="SSF55856">
    <property type="entry name" value="Cytochrome b5-like heme/steroid binding domain"/>
    <property type="match status" value="1"/>
</dbReference>
<evidence type="ECO:0000256" key="4">
    <source>
        <dbReference type="ARBA" id="ARBA00022723"/>
    </source>
</evidence>
<dbReference type="PROSITE" id="PS51257">
    <property type="entry name" value="PROKAR_LIPOPROTEIN"/>
    <property type="match status" value="1"/>
</dbReference>
<feature type="chain" id="PRO_5042246410" evidence="9">
    <location>
        <begin position="17"/>
        <end position="178"/>
    </location>
</feature>
<keyword evidence="12" id="KW-1185">Reference proteome</keyword>
<evidence type="ECO:0000256" key="9">
    <source>
        <dbReference type="SAM" id="SignalP"/>
    </source>
</evidence>
<dbReference type="EMBL" id="JAKKPZ010000001">
    <property type="protein sequence ID" value="KAI1728045.1"/>
    <property type="molecule type" value="Genomic_DNA"/>
</dbReference>
<dbReference type="InterPro" id="IPR036400">
    <property type="entry name" value="Cyt_B5-like_heme/steroid_sf"/>
</dbReference>
<dbReference type="PRINTS" id="PR00363">
    <property type="entry name" value="CYTOCHROMEB5"/>
</dbReference>
<keyword evidence="6" id="KW-0472">Membrane</keyword>
<reference evidence="11" key="1">
    <citation type="submission" date="2022-01" db="EMBL/GenBank/DDBJ databases">
        <title>Genome Sequence Resource for Two Populations of Ditylenchus destructor, the Migratory Endoparasitic Phytonematode.</title>
        <authorList>
            <person name="Zhang H."/>
            <person name="Lin R."/>
            <person name="Xie B."/>
        </authorList>
    </citation>
    <scope>NUCLEOTIDE SEQUENCE</scope>
    <source>
        <strain evidence="11">BazhouSP</strain>
    </source>
</reference>
<comment type="similarity">
    <text evidence="7 8">Belongs to the cytochrome b5 family.</text>
</comment>
<evidence type="ECO:0000256" key="3">
    <source>
        <dbReference type="ARBA" id="ARBA00022692"/>
    </source>
</evidence>
<evidence type="ECO:0000313" key="11">
    <source>
        <dbReference type="EMBL" id="KAI1728045.1"/>
    </source>
</evidence>
<keyword evidence="4 8" id="KW-0479">Metal-binding</keyword>
<feature type="domain" description="Cytochrome b5 heme-binding" evidence="10">
    <location>
        <begin position="97"/>
        <end position="173"/>
    </location>
</feature>
<dbReference type="InterPro" id="IPR001199">
    <property type="entry name" value="Cyt_B5-like_heme/steroid-bd"/>
</dbReference>
<proteinExistence type="inferred from homology"/>
<feature type="signal peptide" evidence="9">
    <location>
        <begin position="1"/>
        <end position="16"/>
    </location>
</feature>
<dbReference type="SMART" id="SM01117">
    <property type="entry name" value="Cyt-b5"/>
    <property type="match status" value="1"/>
</dbReference>
<keyword evidence="3" id="KW-0812">Transmembrane</keyword>
<evidence type="ECO:0000256" key="5">
    <source>
        <dbReference type="ARBA" id="ARBA00023004"/>
    </source>
</evidence>
<comment type="subcellular location">
    <subcellularLocation>
        <location evidence="1">Membrane</location>
    </subcellularLocation>
</comment>
<dbReference type="FunFam" id="3.10.120.10:FF:000002">
    <property type="entry name" value="Cytochrome b5 type B"/>
    <property type="match status" value="1"/>
</dbReference>
<dbReference type="Proteomes" id="UP001201812">
    <property type="component" value="Unassembled WGS sequence"/>
</dbReference>
<accession>A0AAD4RD42</accession>
<dbReference type="AlphaFoldDB" id="A0AAD4RD42"/>
<organism evidence="11 12">
    <name type="scientific">Ditylenchus destructor</name>
    <dbReference type="NCBI Taxonomy" id="166010"/>
    <lineage>
        <taxon>Eukaryota</taxon>
        <taxon>Metazoa</taxon>
        <taxon>Ecdysozoa</taxon>
        <taxon>Nematoda</taxon>
        <taxon>Chromadorea</taxon>
        <taxon>Rhabditida</taxon>
        <taxon>Tylenchina</taxon>
        <taxon>Tylenchomorpha</taxon>
        <taxon>Sphaerularioidea</taxon>
        <taxon>Anguinidae</taxon>
        <taxon>Anguininae</taxon>
        <taxon>Ditylenchus</taxon>
    </lineage>
</organism>
<dbReference type="PANTHER" id="PTHR19359">
    <property type="entry name" value="CYTOCHROME B5"/>
    <property type="match status" value="1"/>
</dbReference>
<evidence type="ECO:0000256" key="2">
    <source>
        <dbReference type="ARBA" id="ARBA00022617"/>
    </source>
</evidence>
<evidence type="ECO:0000256" key="7">
    <source>
        <dbReference type="ARBA" id="ARBA00038168"/>
    </source>
</evidence>
<dbReference type="GO" id="GO:0016020">
    <property type="term" value="C:membrane"/>
    <property type="evidence" value="ECO:0007669"/>
    <property type="project" value="UniProtKB-SubCell"/>
</dbReference>
<sequence length="178" mass="19235">MKSLPLVWALFGTSFGFLFPNMGGGCCNCCGGGGFAGNYAAQPVANTCGQPSYSYAPVAQPVYIAQMQPTYAVQAPQPLPVAQPASYPQSAFQMAEEKYFTMEEVSKHNSSDSVWIIIEGKVYDVTKFIDEHPGGSEVILENAGEECTEAFKDIGHSSDAVEMREEYLIGHIIDASKK</sequence>
<evidence type="ECO:0000259" key="10">
    <source>
        <dbReference type="PROSITE" id="PS50255"/>
    </source>
</evidence>
<comment type="caution">
    <text evidence="11">The sequence shown here is derived from an EMBL/GenBank/DDBJ whole genome shotgun (WGS) entry which is preliminary data.</text>
</comment>
<evidence type="ECO:0000313" key="12">
    <source>
        <dbReference type="Proteomes" id="UP001201812"/>
    </source>
</evidence>
<evidence type="ECO:0000256" key="8">
    <source>
        <dbReference type="RuleBase" id="RU362121"/>
    </source>
</evidence>
<dbReference type="InterPro" id="IPR018506">
    <property type="entry name" value="Cyt_B5_heme-BS"/>
</dbReference>
<evidence type="ECO:0000256" key="1">
    <source>
        <dbReference type="ARBA" id="ARBA00004370"/>
    </source>
</evidence>
<dbReference type="Pfam" id="PF00173">
    <property type="entry name" value="Cyt-b5"/>
    <property type="match status" value="1"/>
</dbReference>
<dbReference type="Gene3D" id="3.10.120.10">
    <property type="entry name" value="Cytochrome b5-like heme/steroid binding domain"/>
    <property type="match status" value="1"/>
</dbReference>
<dbReference type="PROSITE" id="PS00191">
    <property type="entry name" value="CYTOCHROME_B5_1"/>
    <property type="match status" value="1"/>
</dbReference>
<dbReference type="PROSITE" id="PS50255">
    <property type="entry name" value="CYTOCHROME_B5_2"/>
    <property type="match status" value="1"/>
</dbReference>
<protein>
    <submittedName>
        <fullName evidence="11">Cytochrome b5-like heme/Steroid binding domain-containing protein</fullName>
    </submittedName>
</protein>